<reference evidence="17" key="2">
    <citation type="submission" date="2025-08" db="UniProtKB">
        <authorList>
            <consortium name="Ensembl"/>
        </authorList>
    </citation>
    <scope>IDENTIFICATION</scope>
</reference>
<dbReference type="InterPro" id="IPR001818">
    <property type="entry name" value="Pept_M10_metallopeptidase"/>
</dbReference>
<sequence>RLVMCYNRLLLVSGAGFLLTISIGLCAPTADQYSRGVDWLSRYGYLPPPDPRTERLQTREGIQKALSQMQRFAGLEETGKLDHATLSLMKTPRCSLPDIVGTEDLRKRRRKRKKRYALTGLSWKKNDITWSVLSYPSPSLSPSLRPELVDLILTYALRVWSNPTPLNFQLLRPSRDHPDQEGDLRVSFTSSYHEDGYPFDGRGGTLAHAFFPGTADMAGDTHFDNGESWSYGYGDDIGTTDLFTVAVHEFGHALGLSHTSSNPSIMRPYYQGTVGDIQSYTLPIDDRLGIQAIYGKRRRSATHPTPAPTTPKLPFLPSPPSPRLTPHPDPALPDRCEGKYDAIANIRGEVFFFKGAFFWRVQQWGSLVSFIPALIHNFWVGLPLRLDRIDTVYERSDGHIVFFIGAQYWVFKDRASLPGYPRSLEEWGMRTMEGRSLERVEAVFVWAHNGKTYVFSGGEFWRFDEGGQDRKLEGGYPKMASLWTGVPSDPNDIISWGDGDAYFFKDTSYWVLKRGGLDQGSITPKSTAVDWMKCKVGGPTPTHVPEMPHPTGRDCDRSRTVTIQASYWLIILSVSVLSLFSVSVC</sequence>
<feature type="binding site" evidence="12">
    <location>
        <position position="222"/>
    </location>
    <ligand>
        <name>Zn(2+)</name>
        <dbReference type="ChEBI" id="CHEBI:29105"/>
        <label>1</label>
    </ligand>
</feature>
<evidence type="ECO:0000256" key="5">
    <source>
        <dbReference type="ARBA" id="ARBA00022801"/>
    </source>
</evidence>
<dbReference type="GO" id="GO:0030574">
    <property type="term" value="P:collagen catabolic process"/>
    <property type="evidence" value="ECO:0007669"/>
    <property type="project" value="TreeGrafter"/>
</dbReference>
<dbReference type="GO" id="GO:0030198">
    <property type="term" value="P:extracellular matrix organization"/>
    <property type="evidence" value="ECO:0007669"/>
    <property type="project" value="TreeGrafter"/>
</dbReference>
<feature type="binding site" evidence="11">
    <location>
        <position position="252"/>
    </location>
    <ligand>
        <name>Zn(2+)</name>
        <dbReference type="ChEBI" id="CHEBI:29105"/>
        <label>2</label>
        <note>catalytic</note>
    </ligand>
</feature>
<dbReference type="GO" id="GO:0031012">
    <property type="term" value="C:extracellular matrix"/>
    <property type="evidence" value="ECO:0007669"/>
    <property type="project" value="InterPro"/>
</dbReference>
<dbReference type="Ensembl" id="ENSHHUT00000059868.1">
    <property type="protein sequence ID" value="ENSHHUP00000057881.1"/>
    <property type="gene ID" value="ENSHHUG00000034471.1"/>
</dbReference>
<dbReference type="Gene3D" id="2.110.10.10">
    <property type="entry name" value="Hemopexin-like domain"/>
    <property type="match status" value="1"/>
</dbReference>
<dbReference type="CDD" id="cd00094">
    <property type="entry name" value="HX"/>
    <property type="match status" value="1"/>
</dbReference>
<dbReference type="SMART" id="SM00120">
    <property type="entry name" value="HX"/>
    <property type="match status" value="4"/>
</dbReference>
<dbReference type="Pfam" id="PF00413">
    <property type="entry name" value="Peptidase_M10"/>
    <property type="match status" value="1"/>
</dbReference>
<dbReference type="STRING" id="62062.ENSHHUP00000057881"/>
<dbReference type="AlphaFoldDB" id="A0A4W5NZY9"/>
<feature type="compositionally biased region" description="Pro residues" evidence="15">
    <location>
        <begin position="305"/>
        <end position="331"/>
    </location>
</feature>
<dbReference type="Gene3D" id="3.40.390.10">
    <property type="entry name" value="Collagenase (Catalytic Domain)"/>
    <property type="match status" value="1"/>
</dbReference>
<feature type="modified residue" description="Phosphotyrosine; by PKDCC" evidence="13">
    <location>
        <position position="420"/>
    </location>
</feature>
<dbReference type="GO" id="GO:0008270">
    <property type="term" value="F:zinc ion binding"/>
    <property type="evidence" value="ECO:0007669"/>
    <property type="project" value="InterPro"/>
</dbReference>
<evidence type="ECO:0000256" key="8">
    <source>
        <dbReference type="ARBA" id="ARBA00023049"/>
    </source>
</evidence>
<keyword evidence="9" id="KW-0865">Zymogen</keyword>
<dbReference type="InterPro" id="IPR000585">
    <property type="entry name" value="Hemopexin-like_dom"/>
</dbReference>
<feature type="binding site" evidence="11">
    <location>
        <position position="258"/>
    </location>
    <ligand>
        <name>Zn(2+)</name>
        <dbReference type="ChEBI" id="CHEBI:29105"/>
        <label>2</label>
        <note>catalytic</note>
    </ligand>
</feature>
<evidence type="ECO:0000256" key="4">
    <source>
        <dbReference type="ARBA" id="ARBA00022737"/>
    </source>
</evidence>
<feature type="binding site" evidence="12">
    <location>
        <position position="195"/>
    </location>
    <ligand>
        <name>Zn(2+)</name>
        <dbReference type="ChEBI" id="CHEBI:29105"/>
        <label>1</label>
    </ligand>
</feature>
<feature type="binding site" evidence="12">
    <location>
        <position position="266"/>
    </location>
    <ligand>
        <name>Zn(2+)</name>
        <dbReference type="ChEBI" id="CHEBI:29105"/>
        <label>2</label>
        <note>catalytic</note>
    </ligand>
</feature>
<feature type="domain" description="Peptidase metallopeptidase" evidence="16">
    <location>
        <begin position="119"/>
        <end position="296"/>
    </location>
</feature>
<dbReference type="SUPFAM" id="SSF55486">
    <property type="entry name" value="Metalloproteases ('zincins'), catalytic domain"/>
    <property type="match status" value="1"/>
</dbReference>
<feature type="binding site" evidence="12">
    <location>
        <position position="492"/>
    </location>
    <ligand>
        <name>Ca(2+)</name>
        <dbReference type="ChEBI" id="CHEBI:29108"/>
        <label>4</label>
    </ligand>
</feature>
<dbReference type="PANTHER" id="PTHR10201">
    <property type="entry name" value="MATRIX METALLOPROTEINASE"/>
    <property type="match status" value="1"/>
</dbReference>
<dbReference type="InterPro" id="IPR024079">
    <property type="entry name" value="MetalloPept_cat_dom_sf"/>
</dbReference>
<feature type="binding site" evidence="12">
    <location>
        <position position="193"/>
    </location>
    <ligand>
        <name>Zn(2+)</name>
        <dbReference type="ChEBI" id="CHEBI:29105"/>
        <label>1</label>
    </ligand>
</feature>
<feature type="repeat" description="Hemopexin" evidence="14">
    <location>
        <begin position="437"/>
        <end position="487"/>
    </location>
</feature>
<evidence type="ECO:0000313" key="18">
    <source>
        <dbReference type="Proteomes" id="UP000314982"/>
    </source>
</evidence>
<feature type="binding site" evidence="12">
    <location>
        <position position="208"/>
    </location>
    <ligand>
        <name>Zn(2+)</name>
        <dbReference type="ChEBI" id="CHEBI:29105"/>
        <label>1</label>
    </ligand>
</feature>
<keyword evidence="4" id="KW-0677">Repeat</keyword>
<dbReference type="GO" id="GO:0004222">
    <property type="term" value="F:metalloendopeptidase activity"/>
    <property type="evidence" value="ECO:0007669"/>
    <property type="project" value="InterPro"/>
</dbReference>
<accession>A0A4W5NZY9</accession>
<dbReference type="PROSITE" id="PS51642">
    <property type="entry name" value="HEMOPEXIN_2"/>
    <property type="match status" value="3"/>
</dbReference>
<evidence type="ECO:0000256" key="2">
    <source>
        <dbReference type="ARBA" id="ARBA00022670"/>
    </source>
</evidence>
<dbReference type="PRINTS" id="PR00138">
    <property type="entry name" value="MATRIXIN"/>
</dbReference>
<evidence type="ECO:0000256" key="6">
    <source>
        <dbReference type="ARBA" id="ARBA00022833"/>
    </source>
</evidence>
<feature type="binding site" evidence="12">
    <location>
        <position position="227"/>
    </location>
    <ligand>
        <name>Ca(2+)</name>
        <dbReference type="ChEBI" id="CHEBI:29108"/>
        <label>1</label>
    </ligand>
</feature>
<feature type="binding site" description="in inhibited form" evidence="12">
    <location>
        <position position="94"/>
    </location>
    <ligand>
        <name>Zn(2+)</name>
        <dbReference type="ChEBI" id="CHEBI:29105"/>
        <label>2</label>
        <note>catalytic</note>
    </ligand>
</feature>
<dbReference type="GO" id="GO:0005615">
    <property type="term" value="C:extracellular space"/>
    <property type="evidence" value="ECO:0007669"/>
    <property type="project" value="TreeGrafter"/>
</dbReference>
<evidence type="ECO:0000259" key="16">
    <source>
        <dbReference type="SMART" id="SM00235"/>
    </source>
</evidence>
<evidence type="ECO:0000256" key="14">
    <source>
        <dbReference type="PROSITE-ProRule" id="PRU01011"/>
    </source>
</evidence>
<dbReference type="InterPro" id="IPR018487">
    <property type="entry name" value="Hemopexin-like_repeat"/>
</dbReference>
<dbReference type="SMART" id="SM00235">
    <property type="entry name" value="ZnMc"/>
    <property type="match status" value="1"/>
</dbReference>
<feature type="binding site" evidence="11">
    <location>
        <position position="248"/>
    </location>
    <ligand>
        <name>Zn(2+)</name>
        <dbReference type="ChEBI" id="CHEBI:29105"/>
        <label>2</label>
        <note>catalytic</note>
    </ligand>
</feature>
<dbReference type="PANTHER" id="PTHR10201:SF287">
    <property type="entry name" value="MATRIX METALLOPEPTIDASE 25B-RELATED"/>
    <property type="match status" value="1"/>
</dbReference>
<evidence type="ECO:0000256" key="12">
    <source>
        <dbReference type="PIRSR" id="PIRSR621190-2"/>
    </source>
</evidence>
<dbReference type="Pfam" id="PF00045">
    <property type="entry name" value="Hemopexin"/>
    <property type="match status" value="3"/>
</dbReference>
<evidence type="ECO:0000256" key="3">
    <source>
        <dbReference type="ARBA" id="ARBA00022723"/>
    </source>
</evidence>
<keyword evidence="8" id="KW-0482">Metalloprotease</keyword>
<keyword evidence="7 12" id="KW-0106">Calcium</keyword>
<name>A0A4W5NZY9_9TELE</name>
<comment type="similarity">
    <text evidence="1">Belongs to the peptidase M10A family.</text>
</comment>
<feature type="region of interest" description="Disordered" evidence="15">
    <location>
        <begin position="298"/>
        <end position="331"/>
    </location>
</feature>
<evidence type="ECO:0000256" key="7">
    <source>
        <dbReference type="ARBA" id="ARBA00022837"/>
    </source>
</evidence>
<dbReference type="InterPro" id="IPR036375">
    <property type="entry name" value="Hemopexin-like_dom_sf"/>
</dbReference>
<keyword evidence="6 11" id="KW-0862">Zinc</keyword>
<evidence type="ECO:0000256" key="13">
    <source>
        <dbReference type="PIRSR" id="PIRSR621190-4"/>
    </source>
</evidence>
<feature type="binding site" evidence="12">
    <location>
        <position position="224"/>
    </location>
    <ligand>
        <name>Ca(2+)</name>
        <dbReference type="ChEBI" id="CHEBI:29108"/>
        <label>3</label>
    </ligand>
</feature>
<dbReference type="FunFam" id="2.110.10.10:FF:000018">
    <property type="entry name" value="Matrix metallopeptidase 25b"/>
    <property type="match status" value="1"/>
</dbReference>
<dbReference type="InterPro" id="IPR006026">
    <property type="entry name" value="Peptidase_Metallo"/>
</dbReference>
<dbReference type="InterPro" id="IPR033739">
    <property type="entry name" value="M10A_MMP"/>
</dbReference>
<reference evidence="17" key="3">
    <citation type="submission" date="2025-09" db="UniProtKB">
        <authorList>
            <consortium name="Ensembl"/>
        </authorList>
    </citation>
    <scope>IDENTIFICATION</scope>
</reference>
<evidence type="ECO:0000256" key="11">
    <source>
        <dbReference type="PIRSR" id="PIRSR001191-2"/>
    </source>
</evidence>
<feature type="binding site" evidence="12">
    <location>
        <position position="341"/>
    </location>
    <ligand>
        <name>Ca(2+)</name>
        <dbReference type="ChEBI" id="CHEBI:29108"/>
        <label>4</label>
    </ligand>
</feature>
<evidence type="ECO:0000256" key="1">
    <source>
        <dbReference type="ARBA" id="ARBA00010370"/>
    </source>
</evidence>
<dbReference type="FunFam" id="3.40.390.10:FF:000070">
    <property type="entry name" value="Matrix metallopeptidase 25b"/>
    <property type="match status" value="1"/>
</dbReference>
<dbReference type="SUPFAM" id="SSF47090">
    <property type="entry name" value="PGBD-like"/>
    <property type="match status" value="1"/>
</dbReference>
<feature type="binding site" evidence="12">
    <location>
        <position position="183"/>
    </location>
    <ligand>
        <name>Ca(2+)</name>
        <dbReference type="ChEBI" id="CHEBI:29108"/>
        <label>2</label>
    </ligand>
</feature>
<dbReference type="InterPro" id="IPR021190">
    <property type="entry name" value="Pept_M10A"/>
</dbReference>
<keyword evidence="18" id="KW-1185">Reference proteome</keyword>
<keyword evidence="5" id="KW-0378">Hydrolase</keyword>
<reference evidence="18" key="1">
    <citation type="submission" date="2018-06" db="EMBL/GenBank/DDBJ databases">
        <title>Genome assembly of Danube salmon.</title>
        <authorList>
            <person name="Macqueen D.J."/>
            <person name="Gundappa M.K."/>
        </authorList>
    </citation>
    <scope>NUCLEOTIDE SEQUENCE [LARGE SCALE GENOMIC DNA]</scope>
</reference>
<dbReference type="GO" id="GO:0006508">
    <property type="term" value="P:proteolysis"/>
    <property type="evidence" value="ECO:0007669"/>
    <property type="project" value="UniProtKB-KW"/>
</dbReference>
<dbReference type="CDD" id="cd04278">
    <property type="entry name" value="ZnMc_MMP"/>
    <property type="match status" value="1"/>
</dbReference>
<dbReference type="GeneTree" id="ENSGT00940000165867"/>
<evidence type="ECO:0000313" key="17">
    <source>
        <dbReference type="Ensembl" id="ENSHHUP00000057881.1"/>
    </source>
</evidence>
<organism evidence="17 18">
    <name type="scientific">Hucho hucho</name>
    <name type="common">huchen</name>
    <dbReference type="NCBI Taxonomy" id="62062"/>
    <lineage>
        <taxon>Eukaryota</taxon>
        <taxon>Metazoa</taxon>
        <taxon>Chordata</taxon>
        <taxon>Craniata</taxon>
        <taxon>Vertebrata</taxon>
        <taxon>Euteleostomi</taxon>
        <taxon>Actinopterygii</taxon>
        <taxon>Neopterygii</taxon>
        <taxon>Teleostei</taxon>
        <taxon>Protacanthopterygii</taxon>
        <taxon>Salmoniformes</taxon>
        <taxon>Salmonidae</taxon>
        <taxon>Salmoninae</taxon>
        <taxon>Hucho</taxon>
    </lineage>
</organism>
<feature type="repeat" description="Hemopexin" evidence="14">
    <location>
        <begin position="386"/>
        <end position="431"/>
    </location>
</feature>
<evidence type="ECO:0000256" key="9">
    <source>
        <dbReference type="ARBA" id="ARBA00023145"/>
    </source>
</evidence>
<dbReference type="Pfam" id="PF01471">
    <property type="entry name" value="PG_binding_1"/>
    <property type="match status" value="1"/>
</dbReference>
<comment type="cofactor">
    <cofactor evidence="12">
        <name>Ca(2+)</name>
        <dbReference type="ChEBI" id="CHEBI:29108"/>
    </cofactor>
    <text evidence="12">Can bind about 5 Ca(2+) ions per subunit.</text>
</comment>
<comment type="cofactor">
    <cofactor evidence="12">
        <name>Zn(2+)</name>
        <dbReference type="ChEBI" id="CHEBI:29105"/>
    </cofactor>
    <text evidence="12">Binds 2 Zn(2+) ions per subunit.</text>
</comment>
<feature type="repeat" description="Hemopexin" evidence="14">
    <location>
        <begin position="333"/>
        <end position="382"/>
    </location>
</feature>
<evidence type="ECO:0000256" key="15">
    <source>
        <dbReference type="SAM" id="MobiDB-lite"/>
    </source>
</evidence>
<keyword evidence="3 11" id="KW-0479">Metal-binding</keyword>
<feature type="binding site" evidence="12">
    <location>
        <position position="390"/>
    </location>
    <ligand>
        <name>Ca(2+)</name>
        <dbReference type="ChEBI" id="CHEBI:29108"/>
        <label>4</label>
    </ligand>
</feature>
<feature type="binding site" evidence="12">
    <location>
        <position position="200"/>
    </location>
    <ligand>
        <name>Ca(2+)</name>
        <dbReference type="ChEBI" id="CHEBI:29108"/>
        <label>3</label>
    </ligand>
</feature>
<feature type="active site" evidence="10">
    <location>
        <position position="249"/>
    </location>
</feature>
<dbReference type="InterPro" id="IPR036365">
    <property type="entry name" value="PGBD-like_sf"/>
</dbReference>
<keyword evidence="2" id="KW-0645">Protease</keyword>
<feature type="binding site" evidence="12">
    <location>
        <position position="220"/>
    </location>
    <ligand>
        <name>Ca(2+)</name>
        <dbReference type="ChEBI" id="CHEBI:29108"/>
        <label>2</label>
    </ligand>
</feature>
<feature type="binding site" evidence="12">
    <location>
        <position position="227"/>
    </location>
    <ligand>
        <name>Ca(2+)</name>
        <dbReference type="ChEBI" id="CHEBI:29108"/>
        <label>3</label>
    </ligand>
</feature>
<dbReference type="SUPFAM" id="SSF50923">
    <property type="entry name" value="Hemopexin-like domain"/>
    <property type="match status" value="1"/>
</dbReference>
<protein>
    <submittedName>
        <fullName evidence="17">Matrix metallopeptidase 25a</fullName>
    </submittedName>
</protein>
<dbReference type="PIRSF" id="PIRSF001191">
    <property type="entry name" value="Peptidase_M10A_matrix"/>
    <property type="match status" value="1"/>
</dbReference>
<proteinExistence type="inferred from homology"/>
<feature type="binding site" evidence="12">
    <location>
        <position position="343"/>
    </location>
    <ligand>
        <name>Ca(2+)</name>
        <dbReference type="ChEBI" id="CHEBI:29108"/>
        <label>5</label>
    </ligand>
</feature>
<dbReference type="Proteomes" id="UP000314982">
    <property type="component" value="Unassembled WGS sequence"/>
</dbReference>
<feature type="binding site" evidence="12">
    <location>
        <position position="201"/>
    </location>
    <ligand>
        <name>Ca(2+)</name>
        <dbReference type="ChEBI" id="CHEBI:29108"/>
        <label>3</label>
    </ligand>
</feature>
<dbReference type="InterPro" id="IPR002477">
    <property type="entry name" value="Peptidoglycan-bd-like"/>
</dbReference>
<evidence type="ECO:0000256" key="10">
    <source>
        <dbReference type="PIRSR" id="PIRSR001191-1"/>
    </source>
</evidence>